<organism evidence="3 4">
    <name type="scientific">Photobacterium aphoticum</name>
    <dbReference type="NCBI Taxonomy" id="754436"/>
    <lineage>
        <taxon>Bacteria</taxon>
        <taxon>Pseudomonadati</taxon>
        <taxon>Pseudomonadota</taxon>
        <taxon>Gammaproteobacteria</taxon>
        <taxon>Vibrionales</taxon>
        <taxon>Vibrionaceae</taxon>
        <taxon>Photobacterium</taxon>
    </lineage>
</organism>
<dbReference type="GO" id="GO:0003676">
    <property type="term" value="F:nucleic acid binding"/>
    <property type="evidence" value="ECO:0007669"/>
    <property type="project" value="InterPro"/>
</dbReference>
<protein>
    <recommendedName>
        <fullName evidence="2">UPF0102 protein JCM19237_2546</fullName>
    </recommendedName>
</protein>
<dbReference type="InterPro" id="IPR003509">
    <property type="entry name" value="UPF0102_YraN-like"/>
</dbReference>
<proteinExistence type="inferred from homology"/>
<evidence type="ECO:0000313" key="3">
    <source>
        <dbReference type="EMBL" id="GAL06455.1"/>
    </source>
</evidence>
<dbReference type="InterPro" id="IPR011856">
    <property type="entry name" value="tRNA_endonuc-like_dom_sf"/>
</dbReference>
<dbReference type="NCBIfam" id="NF009150">
    <property type="entry name" value="PRK12497.1-3"/>
    <property type="match status" value="1"/>
</dbReference>
<dbReference type="Pfam" id="PF02021">
    <property type="entry name" value="UPF0102"/>
    <property type="match status" value="1"/>
</dbReference>
<name>A0A090QTG6_9GAMM</name>
<dbReference type="CDD" id="cd20736">
    <property type="entry name" value="PoNe_Nuclease"/>
    <property type="match status" value="1"/>
</dbReference>
<sequence length="125" mass="14895">MTVLSLRNKRQQGQHYEAVAEDYLRRHGLLPCQRNFQCRSGEIDLIMRDRRCWVFVEVKFRKNNHYGSGADAVNWRKQQRLKRAAFFWLQKQGHAIEHTEFRFDVVSLTGEPPTIEWFTNTLVEG</sequence>
<comment type="caution">
    <text evidence="3">The sequence shown here is derived from an EMBL/GenBank/DDBJ whole genome shotgun (WGS) entry which is preliminary data.</text>
</comment>
<dbReference type="STRING" id="754436.JCM19237_2546"/>
<dbReference type="RefSeq" id="WP_373300225.1">
    <property type="nucleotide sequence ID" value="NZ_BMYC01000013.1"/>
</dbReference>
<dbReference type="EMBL" id="BBMN01000011">
    <property type="protein sequence ID" value="GAL06455.1"/>
    <property type="molecule type" value="Genomic_DNA"/>
</dbReference>
<dbReference type="PANTHER" id="PTHR34039:SF1">
    <property type="entry name" value="UPF0102 PROTEIN YRAN"/>
    <property type="match status" value="1"/>
</dbReference>
<dbReference type="InterPro" id="IPR011335">
    <property type="entry name" value="Restrct_endonuc-II-like"/>
</dbReference>
<dbReference type="PANTHER" id="PTHR34039">
    <property type="entry name" value="UPF0102 PROTEIN YRAN"/>
    <property type="match status" value="1"/>
</dbReference>
<evidence type="ECO:0000313" key="4">
    <source>
        <dbReference type="Proteomes" id="UP000029227"/>
    </source>
</evidence>
<evidence type="ECO:0000256" key="2">
    <source>
        <dbReference type="HAMAP-Rule" id="MF_00048"/>
    </source>
</evidence>
<dbReference type="Gene3D" id="3.40.1350.10">
    <property type="match status" value="1"/>
</dbReference>
<dbReference type="SUPFAM" id="SSF52980">
    <property type="entry name" value="Restriction endonuclease-like"/>
    <property type="match status" value="1"/>
</dbReference>
<dbReference type="AlphaFoldDB" id="A0A090QTG6"/>
<dbReference type="eggNOG" id="COG0792">
    <property type="taxonomic scope" value="Bacteria"/>
</dbReference>
<accession>A0A090QTG6</accession>
<keyword evidence="3" id="KW-0540">Nuclease</keyword>
<keyword evidence="3" id="KW-0378">Hydrolase</keyword>
<reference evidence="3 4" key="1">
    <citation type="journal article" date="2014" name="Genome Announc.">
        <title>Draft Genome Sequences of Two Vibrionaceae Species, Vibrio ponticus C121 and Photobacterium aphoticum C119, Isolated as Coral Reef Microbiota.</title>
        <authorList>
            <person name="Al-saari N."/>
            <person name="Meirelles P.M."/>
            <person name="Mino S."/>
            <person name="Suda W."/>
            <person name="Oshima K."/>
            <person name="Hattori M."/>
            <person name="Ohkuma M."/>
            <person name="Thompson F.L."/>
            <person name="Gomez-Gil B."/>
            <person name="Sawabe T."/>
            <person name="Sawabe T."/>
        </authorList>
    </citation>
    <scope>NUCLEOTIDE SEQUENCE [LARGE SCALE GENOMIC DNA]</scope>
    <source>
        <strain evidence="3 4">JCM 19237</strain>
    </source>
</reference>
<evidence type="ECO:0000256" key="1">
    <source>
        <dbReference type="ARBA" id="ARBA00006738"/>
    </source>
</evidence>
<keyword evidence="3" id="KW-0255">Endonuclease</keyword>
<dbReference type="Proteomes" id="UP000029227">
    <property type="component" value="Unassembled WGS sequence"/>
</dbReference>
<gene>
    <name evidence="3" type="ORF">JCM19237_2546</name>
</gene>
<comment type="similarity">
    <text evidence="1 2">Belongs to the UPF0102 family.</text>
</comment>
<dbReference type="NCBIfam" id="TIGR00252">
    <property type="entry name" value="YraN family protein"/>
    <property type="match status" value="1"/>
</dbReference>
<dbReference type="GO" id="GO:0004519">
    <property type="term" value="F:endonuclease activity"/>
    <property type="evidence" value="ECO:0007669"/>
    <property type="project" value="UniProtKB-KW"/>
</dbReference>
<dbReference type="HAMAP" id="MF_00048">
    <property type="entry name" value="UPF0102"/>
    <property type="match status" value="1"/>
</dbReference>